<organism evidence="2 3">
    <name type="scientific">Obba rivulosa</name>
    <dbReference type="NCBI Taxonomy" id="1052685"/>
    <lineage>
        <taxon>Eukaryota</taxon>
        <taxon>Fungi</taxon>
        <taxon>Dikarya</taxon>
        <taxon>Basidiomycota</taxon>
        <taxon>Agaricomycotina</taxon>
        <taxon>Agaricomycetes</taxon>
        <taxon>Polyporales</taxon>
        <taxon>Gelatoporiaceae</taxon>
        <taxon>Obba</taxon>
    </lineage>
</organism>
<protein>
    <submittedName>
        <fullName evidence="2">Uncharacterized protein</fullName>
    </submittedName>
</protein>
<feature type="transmembrane region" description="Helical" evidence="1">
    <location>
        <begin position="12"/>
        <end position="35"/>
    </location>
</feature>
<feature type="transmembrane region" description="Helical" evidence="1">
    <location>
        <begin position="163"/>
        <end position="183"/>
    </location>
</feature>
<evidence type="ECO:0000313" key="2">
    <source>
        <dbReference type="EMBL" id="OCH89297.1"/>
    </source>
</evidence>
<dbReference type="Proteomes" id="UP000250043">
    <property type="component" value="Unassembled WGS sequence"/>
</dbReference>
<keyword evidence="1" id="KW-0812">Transmembrane</keyword>
<evidence type="ECO:0000313" key="3">
    <source>
        <dbReference type="Proteomes" id="UP000250043"/>
    </source>
</evidence>
<keyword evidence="1" id="KW-0472">Membrane</keyword>
<keyword evidence="1" id="KW-1133">Transmembrane helix</keyword>
<feature type="transmembrane region" description="Helical" evidence="1">
    <location>
        <begin position="121"/>
        <end position="143"/>
    </location>
</feature>
<feature type="transmembrane region" description="Helical" evidence="1">
    <location>
        <begin position="47"/>
        <end position="66"/>
    </location>
</feature>
<dbReference type="EMBL" id="KV722430">
    <property type="protein sequence ID" value="OCH89297.1"/>
    <property type="molecule type" value="Genomic_DNA"/>
</dbReference>
<name>A0A8E2AWE4_9APHY</name>
<reference evidence="2 3" key="1">
    <citation type="submission" date="2016-07" db="EMBL/GenBank/DDBJ databases">
        <title>Draft genome of the white-rot fungus Obba rivulosa 3A-2.</title>
        <authorList>
            <consortium name="DOE Joint Genome Institute"/>
            <person name="Miettinen O."/>
            <person name="Riley R."/>
            <person name="Acob R."/>
            <person name="Barry K."/>
            <person name="Cullen D."/>
            <person name="De Vries R."/>
            <person name="Hainaut M."/>
            <person name="Hatakka A."/>
            <person name="Henrissat B."/>
            <person name="Hilden K."/>
            <person name="Kuo R."/>
            <person name="Labutti K."/>
            <person name="Lipzen A."/>
            <person name="Makela M.R."/>
            <person name="Sandor L."/>
            <person name="Spatafora J.W."/>
            <person name="Grigoriev I.V."/>
            <person name="Hibbett D.S."/>
        </authorList>
    </citation>
    <scope>NUCLEOTIDE SEQUENCE [LARGE SCALE GENOMIC DNA]</scope>
    <source>
        <strain evidence="2 3">3A-2</strain>
    </source>
</reference>
<dbReference type="OrthoDB" id="3357408at2759"/>
<accession>A0A8E2AWE4</accession>
<proteinExistence type="predicted"/>
<feature type="transmembrane region" description="Helical" evidence="1">
    <location>
        <begin position="204"/>
        <end position="227"/>
    </location>
</feature>
<evidence type="ECO:0000256" key="1">
    <source>
        <dbReference type="SAM" id="Phobius"/>
    </source>
</evidence>
<gene>
    <name evidence="2" type="ORF">OBBRIDRAFT_804806</name>
</gene>
<sequence>MPLPIIQARIFTLLFSSLFLGVHLTTTTICLWALLVRDTSLGRKIHYNFLAVTIIMACIGSLNVSVDAVTNVRVWTTGDISLFTDETQWMNLTKNIDISLQLLIGDAVLTYRCWIVYERRWLAVIPSLSILLASVSVAILLVVRSVAFVGSSGINSPSLVPVTAAQQALTVGLNTLTSSLIIFRIWRVSRSARTYMTGQDRLVYAIRVLGESGAVYAMTAAIVLATVLARSSAVYLTSDCLVQIAGICFNLIIIRFERNLASRSQIETEIRSRSIPFSSGHGTAKTIHTAPRMEIEVSRDTEVDGGSFTIGDMKAGDLAMQPLGA</sequence>
<dbReference type="AlphaFoldDB" id="A0A8E2AWE4"/>
<keyword evidence="3" id="KW-1185">Reference proteome</keyword>
<feature type="transmembrane region" description="Helical" evidence="1">
    <location>
        <begin position="233"/>
        <end position="254"/>
    </location>
</feature>